<accession>A0A8G2EZV8</accession>
<keyword evidence="2" id="KW-0560">Oxidoreductase</keyword>
<comment type="caution">
    <text evidence="2">The sequence shown here is derived from an EMBL/GenBank/DDBJ whole genome shotgun (WGS) entry which is preliminary data.</text>
</comment>
<dbReference type="InterPro" id="IPR004360">
    <property type="entry name" value="Glyas_Fos-R_dOase_dom"/>
</dbReference>
<dbReference type="AlphaFoldDB" id="A0A8G2EZV8"/>
<dbReference type="SUPFAM" id="SSF54593">
    <property type="entry name" value="Glyoxalase/Bleomycin resistance protein/Dihydroxybiphenyl dioxygenase"/>
    <property type="match status" value="1"/>
</dbReference>
<dbReference type="Pfam" id="PF00903">
    <property type="entry name" value="Glyoxalase"/>
    <property type="match status" value="1"/>
</dbReference>
<evidence type="ECO:0000259" key="1">
    <source>
        <dbReference type="PROSITE" id="PS51819"/>
    </source>
</evidence>
<dbReference type="EMBL" id="FNBW01000012">
    <property type="protein sequence ID" value="SDG21464.1"/>
    <property type="molecule type" value="Genomic_DNA"/>
</dbReference>
<evidence type="ECO:0000313" key="3">
    <source>
        <dbReference type="Proteomes" id="UP000198615"/>
    </source>
</evidence>
<name>A0A8G2EZV8_9PROT</name>
<sequence length="137" mass="14321">MTDSPLALAGLDHVVLRARDIDAMLGFYRDVLGLKVAKHNAPLGLWHLDAGGSMIDLVDINGTLGQAGGPAPDGAPNVDHVAIKLASFDEAEIRDYLVSKGVSPEETKVRFGARGDGPSIYMKDPDGNGVELTGVSA</sequence>
<evidence type="ECO:0000313" key="2">
    <source>
        <dbReference type="EMBL" id="SDG21464.1"/>
    </source>
</evidence>
<reference evidence="2 3" key="1">
    <citation type="submission" date="2016-10" db="EMBL/GenBank/DDBJ databases">
        <authorList>
            <person name="Varghese N."/>
            <person name="Submissions S."/>
        </authorList>
    </citation>
    <scope>NUCLEOTIDE SEQUENCE [LARGE SCALE GENOMIC DNA]</scope>
    <source>
        <strain evidence="2 3">DSM 18839</strain>
    </source>
</reference>
<dbReference type="PANTHER" id="PTHR21366:SF14">
    <property type="entry name" value="GLYOXALASE DOMAIN-CONTAINING PROTEIN 5"/>
    <property type="match status" value="1"/>
</dbReference>
<feature type="domain" description="VOC" evidence="1">
    <location>
        <begin position="10"/>
        <end position="135"/>
    </location>
</feature>
<gene>
    <name evidence="2" type="ORF">SAMN05660686_03699</name>
</gene>
<dbReference type="OrthoDB" id="9812656at2"/>
<keyword evidence="2" id="KW-0223">Dioxygenase</keyword>
<protein>
    <submittedName>
        <fullName evidence="2">Glyoxalase/Bleomycin resistance protein/Dioxygenase superfamily protein</fullName>
    </submittedName>
</protein>
<dbReference type="InterPro" id="IPR037523">
    <property type="entry name" value="VOC_core"/>
</dbReference>
<dbReference type="InterPro" id="IPR050383">
    <property type="entry name" value="GlyoxalaseI/FosfomycinResist"/>
</dbReference>
<dbReference type="PROSITE" id="PS51819">
    <property type="entry name" value="VOC"/>
    <property type="match status" value="1"/>
</dbReference>
<dbReference type="RefSeq" id="WP_028795767.1">
    <property type="nucleotide sequence ID" value="NZ_FNBW01000012.1"/>
</dbReference>
<dbReference type="PANTHER" id="PTHR21366">
    <property type="entry name" value="GLYOXALASE FAMILY PROTEIN"/>
    <property type="match status" value="1"/>
</dbReference>
<keyword evidence="3" id="KW-1185">Reference proteome</keyword>
<dbReference type="Gene3D" id="3.10.180.10">
    <property type="entry name" value="2,3-Dihydroxybiphenyl 1,2-Dioxygenase, domain 1"/>
    <property type="match status" value="1"/>
</dbReference>
<dbReference type="GO" id="GO:0051213">
    <property type="term" value="F:dioxygenase activity"/>
    <property type="evidence" value="ECO:0007669"/>
    <property type="project" value="UniProtKB-KW"/>
</dbReference>
<dbReference type="Proteomes" id="UP000198615">
    <property type="component" value="Unassembled WGS sequence"/>
</dbReference>
<organism evidence="2 3">
    <name type="scientific">Thalassobaculum litoreum DSM 18839</name>
    <dbReference type="NCBI Taxonomy" id="1123362"/>
    <lineage>
        <taxon>Bacteria</taxon>
        <taxon>Pseudomonadati</taxon>
        <taxon>Pseudomonadota</taxon>
        <taxon>Alphaproteobacteria</taxon>
        <taxon>Rhodospirillales</taxon>
        <taxon>Thalassobaculaceae</taxon>
        <taxon>Thalassobaculum</taxon>
    </lineage>
</organism>
<dbReference type="InterPro" id="IPR029068">
    <property type="entry name" value="Glyas_Bleomycin-R_OHBP_Dase"/>
</dbReference>
<proteinExistence type="predicted"/>